<organism evidence="2 3">
    <name type="scientific">Perkinsus olseni</name>
    <name type="common">Perkinsus atlanticus</name>
    <dbReference type="NCBI Taxonomy" id="32597"/>
    <lineage>
        <taxon>Eukaryota</taxon>
        <taxon>Sar</taxon>
        <taxon>Alveolata</taxon>
        <taxon>Perkinsozoa</taxon>
        <taxon>Perkinsea</taxon>
        <taxon>Perkinsida</taxon>
        <taxon>Perkinsidae</taxon>
        <taxon>Perkinsus</taxon>
    </lineage>
</organism>
<dbReference type="Proteomes" id="UP000574390">
    <property type="component" value="Unassembled WGS sequence"/>
</dbReference>
<keyword evidence="1" id="KW-0732">Signal</keyword>
<name>A0A7J6QXA4_PEROL</name>
<feature type="non-terminal residue" evidence="2">
    <location>
        <position position="1"/>
    </location>
</feature>
<accession>A0A7J6QXA4</accession>
<proteinExistence type="predicted"/>
<reference evidence="2 3" key="1">
    <citation type="submission" date="2020-04" db="EMBL/GenBank/DDBJ databases">
        <title>Perkinsus olseni comparative genomics.</title>
        <authorList>
            <person name="Bogema D.R."/>
        </authorList>
    </citation>
    <scope>NUCLEOTIDE SEQUENCE [LARGE SCALE GENOMIC DNA]</scope>
    <source>
        <strain evidence="2">ATCC PRA-205</strain>
    </source>
</reference>
<comment type="caution">
    <text evidence="2">The sequence shown here is derived from an EMBL/GenBank/DDBJ whole genome shotgun (WGS) entry which is preliminary data.</text>
</comment>
<feature type="signal peptide" evidence="1">
    <location>
        <begin position="1"/>
        <end position="15"/>
    </location>
</feature>
<protein>
    <submittedName>
        <fullName evidence="2">Uncharacterized protein</fullName>
    </submittedName>
</protein>
<sequence length="133" mass="14683">MKFFILGHLAHAALCRTAGRGTAMKQHSGPTANKADEGLRAADLEYRPWQPGDVVRKLVPYEASGSDRLFVAVESKSVRELREASLVDRTRVMDSTADGRPLYNIEIALPDSALYRSVLSDDGDDYDEEEATL</sequence>
<gene>
    <name evidence="2" type="ORF">FOZ62_020745</name>
</gene>
<evidence type="ECO:0000256" key="1">
    <source>
        <dbReference type="SAM" id="SignalP"/>
    </source>
</evidence>
<evidence type="ECO:0000313" key="3">
    <source>
        <dbReference type="Proteomes" id="UP000574390"/>
    </source>
</evidence>
<dbReference type="AlphaFoldDB" id="A0A7J6QXA4"/>
<dbReference type="EMBL" id="JABANM010026814">
    <property type="protein sequence ID" value="KAF4712356.1"/>
    <property type="molecule type" value="Genomic_DNA"/>
</dbReference>
<evidence type="ECO:0000313" key="2">
    <source>
        <dbReference type="EMBL" id="KAF4712356.1"/>
    </source>
</evidence>
<feature type="chain" id="PRO_5029565291" evidence="1">
    <location>
        <begin position="16"/>
        <end position="133"/>
    </location>
</feature>